<feature type="transmembrane region" description="Helical" evidence="8">
    <location>
        <begin position="38"/>
        <end position="57"/>
    </location>
</feature>
<feature type="domain" description="UspA" evidence="9">
    <location>
        <begin position="600"/>
        <end position="729"/>
    </location>
</feature>
<dbReference type="Gene3D" id="1.20.1530.20">
    <property type="match status" value="1"/>
</dbReference>
<dbReference type="InterPro" id="IPR006153">
    <property type="entry name" value="Cation/H_exchanger_TM"/>
</dbReference>
<dbReference type="Proteomes" id="UP001549047">
    <property type="component" value="Unassembled WGS sequence"/>
</dbReference>
<comment type="caution">
    <text evidence="11">The sequence shown here is derived from an EMBL/GenBank/DDBJ whole genome shotgun (WGS) entry which is preliminary data.</text>
</comment>
<feature type="domain" description="Cation/H+ exchanger transmembrane" evidence="10">
    <location>
        <begin position="20"/>
        <end position="412"/>
    </location>
</feature>
<evidence type="ECO:0000256" key="6">
    <source>
        <dbReference type="ARBA" id="ARBA00023136"/>
    </source>
</evidence>
<keyword evidence="6 8" id="KW-0472">Membrane</keyword>
<dbReference type="RefSeq" id="WP_354557330.1">
    <property type="nucleotide sequence ID" value="NZ_JBEPMB010000005.1"/>
</dbReference>
<reference evidence="11 12" key="1">
    <citation type="submission" date="2024-06" db="EMBL/GenBank/DDBJ databases">
        <title>Genomic Encyclopedia of Type Strains, Phase IV (KMG-IV): sequencing the most valuable type-strain genomes for metagenomic binning, comparative biology and taxonomic classification.</title>
        <authorList>
            <person name="Goeker M."/>
        </authorList>
    </citation>
    <scope>NUCLEOTIDE SEQUENCE [LARGE SCALE GENOMIC DNA]</scope>
    <source>
        <strain evidence="11 12">DSM 29780</strain>
    </source>
</reference>
<accession>A0ABV2J4Q3</accession>
<dbReference type="InterPro" id="IPR050794">
    <property type="entry name" value="CPA2_transporter"/>
</dbReference>
<keyword evidence="4 8" id="KW-1133">Transmembrane helix</keyword>
<evidence type="ECO:0000256" key="7">
    <source>
        <dbReference type="SAM" id="MobiDB-lite"/>
    </source>
</evidence>
<gene>
    <name evidence="11" type="ORF">ABID16_003182</name>
</gene>
<dbReference type="InterPro" id="IPR006016">
    <property type="entry name" value="UspA"/>
</dbReference>
<evidence type="ECO:0000313" key="11">
    <source>
        <dbReference type="EMBL" id="MET3614839.1"/>
    </source>
</evidence>
<evidence type="ECO:0000256" key="2">
    <source>
        <dbReference type="ARBA" id="ARBA00022448"/>
    </source>
</evidence>
<feature type="transmembrane region" description="Helical" evidence="8">
    <location>
        <begin position="175"/>
        <end position="197"/>
    </location>
</feature>
<comment type="subcellular location">
    <subcellularLocation>
        <location evidence="1">Membrane</location>
        <topology evidence="1">Multi-pass membrane protein</topology>
    </subcellularLocation>
</comment>
<feature type="transmembrane region" description="Helical" evidence="8">
    <location>
        <begin position="144"/>
        <end position="163"/>
    </location>
</feature>
<sequence length="734" mass="78717">MHGAAAHSEALFLFQIVLLVVVGRLFGELMVRIGQPSIMGQIIGGILLGPSVLGYFAPGVEAAIFPQVDAQKSMTEAVAQLGILFLLLLAGMETDLGLAMRLRRSAASISLAGIVVPFTCGFVLGELMPQHLVPNPDQRIVTSLFMGTALAISSVKIVATVVREMDFLRRNIGQLIVASAIIDDTIGWVVIAFTFSLAKSGTIDLASIGTSVFGTLVFMVVSFTIGRRLVFEIIRLTNDNFKSDLPVLSAIIAIMGAMAMLTDMIGVHTVLGAFVAGILVGESPILTRQIDTQLRGLTTALFMPVFFGLTGLKTDIGVLFERDALLLTLGLIVVASIGKFGGAFVGARLSGLSRAEALALGSGMNARGSTEVIIATIGLSVGVLNEQLFSAIVAMALVTTMAMPATLRWALRRLPLREEEENRLLKEDFEAASFLNRFERPLLTVDLSTGGDLAGRLAANFALARATPLTILNVEESEDKTSAPENTEDNKTSDFREKTEAFATRLRERSVRPKEEGDESAKADGIHVTARHRDGAEVTDVLKDSAEKGHDLLFVGVDPVSAESGGFSRRVSRLVAGFASTVAIVVSREGRTPVSDNELRILIPITDTERSIRAVEFGCALARPSGGAVSVIYILEPNEAQQRPRFGREESGHAAAFERIDEISAQTGVKITKTLQEGSSAEVAVLRHARRGRYNLLIVGVSRRAGERLSYGRIADTLLDTSDRSIVFVETEQA</sequence>
<organism evidence="11 12">
    <name type="scientific">Rhizobium aquaticum</name>
    <dbReference type="NCBI Taxonomy" id="1549636"/>
    <lineage>
        <taxon>Bacteria</taxon>
        <taxon>Pseudomonadati</taxon>
        <taxon>Pseudomonadota</taxon>
        <taxon>Alphaproteobacteria</taxon>
        <taxon>Hyphomicrobiales</taxon>
        <taxon>Rhizobiaceae</taxon>
        <taxon>Rhizobium/Agrobacterium group</taxon>
        <taxon>Rhizobium</taxon>
    </lineage>
</organism>
<evidence type="ECO:0000256" key="1">
    <source>
        <dbReference type="ARBA" id="ARBA00004141"/>
    </source>
</evidence>
<evidence type="ECO:0000256" key="3">
    <source>
        <dbReference type="ARBA" id="ARBA00022692"/>
    </source>
</evidence>
<feature type="region of interest" description="Disordered" evidence="7">
    <location>
        <begin position="475"/>
        <end position="496"/>
    </location>
</feature>
<dbReference type="PANTHER" id="PTHR32468:SF0">
    <property type="entry name" value="K(+)_H(+) ANTIPORTER 1"/>
    <property type="match status" value="1"/>
</dbReference>
<feature type="transmembrane region" description="Helical" evidence="8">
    <location>
        <begin position="324"/>
        <end position="345"/>
    </location>
</feature>
<dbReference type="InterPro" id="IPR038770">
    <property type="entry name" value="Na+/solute_symporter_sf"/>
</dbReference>
<evidence type="ECO:0000313" key="12">
    <source>
        <dbReference type="Proteomes" id="UP001549047"/>
    </source>
</evidence>
<feature type="transmembrane region" description="Helical" evidence="8">
    <location>
        <begin position="203"/>
        <end position="226"/>
    </location>
</feature>
<dbReference type="EMBL" id="JBEPMB010000005">
    <property type="protein sequence ID" value="MET3614839.1"/>
    <property type="molecule type" value="Genomic_DNA"/>
</dbReference>
<dbReference type="SUPFAM" id="SSF52402">
    <property type="entry name" value="Adenine nucleotide alpha hydrolases-like"/>
    <property type="match status" value="2"/>
</dbReference>
<keyword evidence="2" id="KW-0813">Transport</keyword>
<name>A0ABV2J4Q3_9HYPH</name>
<evidence type="ECO:0000256" key="5">
    <source>
        <dbReference type="ARBA" id="ARBA00023065"/>
    </source>
</evidence>
<evidence type="ECO:0000256" key="8">
    <source>
        <dbReference type="SAM" id="Phobius"/>
    </source>
</evidence>
<feature type="transmembrane region" description="Helical" evidence="8">
    <location>
        <begin position="292"/>
        <end position="312"/>
    </location>
</feature>
<keyword evidence="12" id="KW-1185">Reference proteome</keyword>
<evidence type="ECO:0000259" key="10">
    <source>
        <dbReference type="Pfam" id="PF00999"/>
    </source>
</evidence>
<dbReference type="PANTHER" id="PTHR32468">
    <property type="entry name" value="CATION/H + ANTIPORTER"/>
    <property type="match status" value="1"/>
</dbReference>
<evidence type="ECO:0000256" key="4">
    <source>
        <dbReference type="ARBA" id="ARBA00022989"/>
    </source>
</evidence>
<feature type="transmembrane region" description="Helical" evidence="8">
    <location>
        <begin position="106"/>
        <end position="124"/>
    </location>
</feature>
<evidence type="ECO:0000259" key="9">
    <source>
        <dbReference type="Pfam" id="PF00582"/>
    </source>
</evidence>
<dbReference type="Pfam" id="PF00582">
    <property type="entry name" value="Usp"/>
    <property type="match status" value="1"/>
</dbReference>
<dbReference type="Gene3D" id="3.40.50.12370">
    <property type="match status" value="1"/>
</dbReference>
<keyword evidence="3 8" id="KW-0812">Transmembrane</keyword>
<feature type="transmembrane region" description="Helical" evidence="8">
    <location>
        <begin position="247"/>
        <end position="280"/>
    </location>
</feature>
<protein>
    <submittedName>
        <fullName evidence="11">Kef-type K+ transport system membrane component KefB/nucleotide-binding universal stress UspA family protein</fullName>
    </submittedName>
</protein>
<feature type="transmembrane region" description="Helical" evidence="8">
    <location>
        <begin position="77"/>
        <end position="94"/>
    </location>
</feature>
<proteinExistence type="predicted"/>
<keyword evidence="5" id="KW-0406">Ion transport</keyword>
<feature type="transmembrane region" description="Helical" evidence="8">
    <location>
        <begin position="6"/>
        <end position="26"/>
    </location>
</feature>
<dbReference type="CDD" id="cd00293">
    <property type="entry name" value="USP-like"/>
    <property type="match status" value="1"/>
</dbReference>
<dbReference type="Pfam" id="PF00999">
    <property type="entry name" value="Na_H_Exchanger"/>
    <property type="match status" value="1"/>
</dbReference>